<evidence type="ECO:0000313" key="3">
    <source>
        <dbReference type="Proteomes" id="UP000519897"/>
    </source>
</evidence>
<protein>
    <submittedName>
        <fullName evidence="2">Putative hydrolase of HD superfamily</fullName>
    </submittedName>
</protein>
<name>A0A7W6LF92_9HYPH</name>
<sequence length="121" mass="14052">MPSIPGAEEVISSQLNAYNRKDIDEFMRWWSDDCHYLAFPNDTLCVGQADIRKRHIERFLEPDLHGELLSRMVMGNTVVDHELVTRNFPEGKGQVEVICIYEVQDGKIAKAWFKMGERRLV</sequence>
<dbReference type="Proteomes" id="UP000519897">
    <property type="component" value="Unassembled WGS sequence"/>
</dbReference>
<dbReference type="SUPFAM" id="SSF54427">
    <property type="entry name" value="NTF2-like"/>
    <property type="match status" value="1"/>
</dbReference>
<accession>A0A7W6LF92</accession>
<dbReference type="Gene3D" id="3.10.450.50">
    <property type="match status" value="1"/>
</dbReference>
<reference evidence="2 3" key="1">
    <citation type="submission" date="2020-08" db="EMBL/GenBank/DDBJ databases">
        <title>Genomic Encyclopedia of Type Strains, Phase IV (KMG-IV): sequencing the most valuable type-strain genomes for metagenomic binning, comparative biology and taxonomic classification.</title>
        <authorList>
            <person name="Goeker M."/>
        </authorList>
    </citation>
    <scope>NUCLEOTIDE SEQUENCE [LARGE SCALE GENOMIC DNA]</scope>
    <source>
        <strain evidence="2 3">DSM 29514</strain>
    </source>
</reference>
<dbReference type="GO" id="GO:0016787">
    <property type="term" value="F:hydrolase activity"/>
    <property type="evidence" value="ECO:0007669"/>
    <property type="project" value="UniProtKB-KW"/>
</dbReference>
<comment type="caution">
    <text evidence="2">The sequence shown here is derived from an EMBL/GenBank/DDBJ whole genome shotgun (WGS) entry which is preliminary data.</text>
</comment>
<evidence type="ECO:0000259" key="1">
    <source>
        <dbReference type="Pfam" id="PF12680"/>
    </source>
</evidence>
<dbReference type="InterPro" id="IPR037401">
    <property type="entry name" value="SnoaL-like"/>
</dbReference>
<organism evidence="2 3">
    <name type="scientific">Rhizobium rhizoryzae</name>
    <dbReference type="NCBI Taxonomy" id="451876"/>
    <lineage>
        <taxon>Bacteria</taxon>
        <taxon>Pseudomonadati</taxon>
        <taxon>Pseudomonadota</taxon>
        <taxon>Alphaproteobacteria</taxon>
        <taxon>Hyphomicrobiales</taxon>
        <taxon>Rhizobiaceae</taxon>
        <taxon>Rhizobium/Agrobacterium group</taxon>
        <taxon>Rhizobium</taxon>
    </lineage>
</organism>
<feature type="domain" description="SnoaL-like" evidence="1">
    <location>
        <begin position="15"/>
        <end position="110"/>
    </location>
</feature>
<evidence type="ECO:0000313" key="2">
    <source>
        <dbReference type="EMBL" id="MBB4141851.1"/>
    </source>
</evidence>
<keyword evidence="2" id="KW-0378">Hydrolase</keyword>
<dbReference type="InterPro" id="IPR032710">
    <property type="entry name" value="NTF2-like_dom_sf"/>
</dbReference>
<dbReference type="Pfam" id="PF12680">
    <property type="entry name" value="SnoaL_2"/>
    <property type="match status" value="1"/>
</dbReference>
<proteinExistence type="predicted"/>
<dbReference type="EMBL" id="JACIEC010000001">
    <property type="protein sequence ID" value="MBB4141851.1"/>
    <property type="molecule type" value="Genomic_DNA"/>
</dbReference>
<dbReference type="InterPro" id="IPR008317">
    <property type="entry name" value="UCP030561"/>
</dbReference>
<keyword evidence="3" id="KW-1185">Reference proteome</keyword>
<gene>
    <name evidence="2" type="ORF">GGQ72_000350</name>
</gene>
<dbReference type="PIRSF" id="PIRSF030561">
    <property type="entry name" value="UCP030561"/>
    <property type="match status" value="1"/>
</dbReference>
<dbReference type="RefSeq" id="WP_062554198.1">
    <property type="nucleotide sequence ID" value="NZ_CP049250.1"/>
</dbReference>
<dbReference type="AlphaFoldDB" id="A0A7W6LF92"/>